<comment type="caution">
    <text evidence="1">The sequence shown here is derived from an EMBL/GenBank/DDBJ whole genome shotgun (WGS) entry which is preliminary data.</text>
</comment>
<evidence type="ECO:0000313" key="2">
    <source>
        <dbReference type="Proteomes" id="UP000235388"/>
    </source>
</evidence>
<name>A0A2N5V950_9BASI</name>
<dbReference type="STRING" id="200324.A0A2N5V950"/>
<organism evidence="1 2">
    <name type="scientific">Puccinia coronata f. sp. avenae</name>
    <dbReference type="NCBI Taxonomy" id="200324"/>
    <lineage>
        <taxon>Eukaryota</taxon>
        <taxon>Fungi</taxon>
        <taxon>Dikarya</taxon>
        <taxon>Basidiomycota</taxon>
        <taxon>Pucciniomycotina</taxon>
        <taxon>Pucciniomycetes</taxon>
        <taxon>Pucciniales</taxon>
        <taxon>Pucciniaceae</taxon>
        <taxon>Puccinia</taxon>
    </lineage>
</organism>
<evidence type="ECO:0008006" key="3">
    <source>
        <dbReference type="Google" id="ProtNLM"/>
    </source>
</evidence>
<evidence type="ECO:0000313" key="1">
    <source>
        <dbReference type="EMBL" id="PLW46537.1"/>
    </source>
</evidence>
<sequence>MNTLSDGVQENQWVKFVVEELWDENLEPTTFNVNNMGLVEKVKNFGSNSKTKHLNLKLKWIRDLKNNNEISVKLIPSKEMFSNALIKACSAESLQRLRAQCFLAHLSPD</sequence>
<dbReference type="AlphaFoldDB" id="A0A2N5V950"/>
<gene>
    <name evidence="1" type="ORF">PCANC_08510</name>
</gene>
<dbReference type="EMBL" id="PGCJ01000118">
    <property type="protein sequence ID" value="PLW46537.1"/>
    <property type="molecule type" value="Genomic_DNA"/>
</dbReference>
<dbReference type="Proteomes" id="UP000235388">
    <property type="component" value="Unassembled WGS sequence"/>
</dbReference>
<proteinExistence type="predicted"/>
<dbReference type="OrthoDB" id="2504878at2759"/>
<reference evidence="1 2" key="1">
    <citation type="submission" date="2017-11" db="EMBL/GenBank/DDBJ databases">
        <title>De novo assembly and phasing of dikaryotic genomes from two isolates of Puccinia coronata f. sp. avenae, the causal agent of oat crown rust.</title>
        <authorList>
            <person name="Miller M.E."/>
            <person name="Zhang Y."/>
            <person name="Omidvar V."/>
            <person name="Sperschneider J."/>
            <person name="Schwessinger B."/>
            <person name="Raley C."/>
            <person name="Palmer J.M."/>
            <person name="Garnica D."/>
            <person name="Upadhyaya N."/>
            <person name="Rathjen J."/>
            <person name="Taylor J.M."/>
            <person name="Park R.F."/>
            <person name="Dodds P.N."/>
            <person name="Hirsch C.D."/>
            <person name="Kianian S.F."/>
            <person name="Figueroa M."/>
        </authorList>
    </citation>
    <scope>NUCLEOTIDE SEQUENCE [LARGE SCALE GENOMIC DNA]</scope>
    <source>
        <strain evidence="1">12NC29</strain>
    </source>
</reference>
<keyword evidence="2" id="KW-1185">Reference proteome</keyword>
<protein>
    <recommendedName>
        <fullName evidence="3">Copia protein</fullName>
    </recommendedName>
</protein>
<accession>A0A2N5V950</accession>